<dbReference type="InterPro" id="IPR013783">
    <property type="entry name" value="Ig-like_fold"/>
</dbReference>
<dbReference type="PANTHER" id="PTHR36194">
    <property type="entry name" value="S-LAYER-LIKE PROTEIN"/>
    <property type="match status" value="1"/>
</dbReference>
<dbReference type="InterPro" id="IPR000601">
    <property type="entry name" value="PKD_dom"/>
</dbReference>
<dbReference type="Pfam" id="PF18911">
    <property type="entry name" value="PKD_4"/>
    <property type="match status" value="3"/>
</dbReference>
<feature type="domain" description="PKD" evidence="1">
    <location>
        <begin position="435"/>
        <end position="520"/>
    </location>
</feature>
<gene>
    <name evidence="2" type="ORF">BARAN1_1207</name>
</gene>
<accession>A0A2X3L254</accession>
<dbReference type="CDD" id="cd00146">
    <property type="entry name" value="PKD"/>
    <property type="match status" value="3"/>
</dbReference>
<keyword evidence="3" id="KW-1185">Reference proteome</keyword>
<dbReference type="Proteomes" id="UP000249818">
    <property type="component" value="Chromosome BARAN1"/>
</dbReference>
<dbReference type="InterPro" id="IPR013229">
    <property type="entry name" value="PEGA"/>
</dbReference>
<dbReference type="SUPFAM" id="SSF49299">
    <property type="entry name" value="PKD domain"/>
    <property type="match status" value="3"/>
</dbReference>
<reference evidence="3" key="1">
    <citation type="submission" date="2018-05" db="EMBL/GenBank/DDBJ databases">
        <authorList>
            <person name="Hao L."/>
        </authorList>
    </citation>
    <scope>NUCLEOTIDE SEQUENCE [LARGE SCALE GENOMIC DNA]</scope>
</reference>
<organism evidence="2 3">
    <name type="scientific">Candidatus Bipolaricaulis anaerobius</name>
    <dbReference type="NCBI Taxonomy" id="2026885"/>
    <lineage>
        <taxon>Bacteria</taxon>
        <taxon>Candidatus Bipolaricaulota</taxon>
        <taxon>Candidatus Bipolaricaulia</taxon>
        <taxon>Candidatus Bipolaricaulales</taxon>
        <taxon>Candidatus Bipolaricaulaceae</taxon>
        <taxon>Candidatus Bipolaricaulis</taxon>
    </lineage>
</organism>
<protein>
    <submittedName>
        <fullName evidence="2">PKD domain containing protein</fullName>
    </submittedName>
</protein>
<feature type="domain" description="PKD" evidence="1">
    <location>
        <begin position="343"/>
        <end position="433"/>
    </location>
</feature>
<dbReference type="SMART" id="SM00089">
    <property type="entry name" value="PKD"/>
    <property type="match status" value="3"/>
</dbReference>
<dbReference type="InterPro" id="IPR025493">
    <property type="entry name" value="DUF4384"/>
</dbReference>
<dbReference type="RefSeq" id="WP_162297763.1">
    <property type="nucleotide sequence ID" value="NZ_LS483254.1"/>
</dbReference>
<dbReference type="AlphaFoldDB" id="A0A2X3L254"/>
<name>A0A2X3L254_9BACT</name>
<sequence length="696" mass="74333">MKHMWTIALVLAIGVAAVGQVEPLGIVVEPPAGDLVVTITTDKPAYAVGETVKITFTLNTAAYIIIVDRHPDGNSYQIFPNQYESQNYFPAGTHTIPTPGKGYQFTVNPPLGTEWLWIIASTQPVSSLAGFSPGEPFPLLGADPEDVQVQVLGLVPEPTQRAFDFTSFEIVSGPAPGYGTLIVRTSPATAKLYVDGIFRGYTPRTLNLVPGFHDILIRKAGYGDYTARVYLVAGGTRTLDVVLAPTGPANQPPVAQFTFTPPVPTPGAPVSFSAASSYDPDGTIVTYQWDFNGDGVFDRTGRTATWTFPVAGTYPVRLVVTDGLGATGQTTQPVAVAAMNQPPVARFAYTPTAPRPSDWIQFDGGASFDPDGSIAAHQWDFQNDGIFDRTGQVTFWQYATPGTYTVRLVVTDNQGATGQATQTVVVTPLVMNRPPVAQFTYSPVSPTVGAPVTFNGTTSYDPDGAIVAYAWDLNGDGAVDLAGPIVSWAYATAGAYNATLYVTDNEGATGQMTQPVMIAVAGPPGMPAMAVPGIYVWGTDTWRITVNGASTWTTPRSYRVELRTDGEFINASTDTGPVPLGLVPEPVSEGWRIVFEGTVTSGRITHSFQVRNANSIYLDLQLDMDGDGDLDRSPGFVRLRQFGVNPPLNPLVVGNPEGYSGALVPSLNFRIGSALSYTEFVRIVFWQTTIGALEGM</sequence>
<dbReference type="Gene3D" id="2.60.40.10">
    <property type="entry name" value="Immunoglobulins"/>
    <property type="match status" value="3"/>
</dbReference>
<dbReference type="PROSITE" id="PS50093">
    <property type="entry name" value="PKD"/>
    <property type="match status" value="3"/>
</dbReference>
<dbReference type="KEGG" id="bana:BARAN1_1207"/>
<evidence type="ECO:0000313" key="3">
    <source>
        <dbReference type="Proteomes" id="UP000249818"/>
    </source>
</evidence>
<evidence type="ECO:0000313" key="2">
    <source>
        <dbReference type="EMBL" id="SQD93229.1"/>
    </source>
</evidence>
<feature type="domain" description="PKD" evidence="1">
    <location>
        <begin position="253"/>
        <end position="336"/>
    </location>
</feature>
<dbReference type="PANTHER" id="PTHR36194:SF1">
    <property type="entry name" value="S-LAYER-LIKE PROTEIN"/>
    <property type="match status" value="1"/>
</dbReference>
<dbReference type="Pfam" id="PF14326">
    <property type="entry name" value="DUF4384"/>
    <property type="match status" value="1"/>
</dbReference>
<dbReference type="EMBL" id="LS483254">
    <property type="protein sequence ID" value="SQD93229.1"/>
    <property type="molecule type" value="Genomic_DNA"/>
</dbReference>
<dbReference type="InterPro" id="IPR035986">
    <property type="entry name" value="PKD_dom_sf"/>
</dbReference>
<proteinExistence type="predicted"/>
<dbReference type="Pfam" id="PF08308">
    <property type="entry name" value="PEGA"/>
    <property type="match status" value="1"/>
</dbReference>
<dbReference type="InterPro" id="IPR022409">
    <property type="entry name" value="PKD/Chitinase_dom"/>
</dbReference>
<evidence type="ECO:0000259" key="1">
    <source>
        <dbReference type="PROSITE" id="PS50093"/>
    </source>
</evidence>
<dbReference type="OrthoDB" id="5483179at2"/>